<dbReference type="InterPro" id="IPR051026">
    <property type="entry name" value="PI/PC_transfer"/>
</dbReference>
<dbReference type="InterPro" id="IPR036865">
    <property type="entry name" value="CRAL-TRIO_dom_sf"/>
</dbReference>
<dbReference type="Pfam" id="PF00650">
    <property type="entry name" value="CRAL_TRIO"/>
    <property type="match status" value="1"/>
</dbReference>
<dbReference type="PANTHER" id="PTHR45657">
    <property type="entry name" value="CRAL-TRIO DOMAIN-CONTAINING PROTEIN YKL091C-RELATED"/>
    <property type="match status" value="1"/>
</dbReference>
<dbReference type="EMBL" id="CCYD01000610">
    <property type="protein sequence ID" value="CEG41901.1"/>
    <property type="molecule type" value="Genomic_DNA"/>
</dbReference>
<protein>
    <submittedName>
        <fullName evidence="2">Phosphoinositol transporter</fullName>
    </submittedName>
</protein>
<feature type="domain" description="CRAL-TRIO" evidence="1">
    <location>
        <begin position="81"/>
        <end position="260"/>
    </location>
</feature>
<dbReference type="InterPro" id="IPR001251">
    <property type="entry name" value="CRAL-TRIO_dom"/>
</dbReference>
<dbReference type="OMA" id="NRIDTIM"/>
<evidence type="ECO:0000313" key="2">
    <source>
        <dbReference type="EMBL" id="CEG41901.1"/>
    </source>
</evidence>
<dbReference type="GeneID" id="36407269"/>
<evidence type="ECO:0000313" key="3">
    <source>
        <dbReference type="Proteomes" id="UP000054928"/>
    </source>
</evidence>
<sequence>MTQDNLLQHEHRRFLLWPERLSFSSRIDKVDAAINQVTEIPPAFAVAENGDIARAVKRYQATKAWRKQMQVEEILMRPQTHYDTIKTHYVQYLHKQDKLGHPLYIEKIGSINMRQFKKLGITQETLINHYLFAMEFTLKYAAHQVCSCDACAASATQKLCIILDAKGIGMRDMGGEALDFFRRCTSIMQRHYPQRSLKIFIVNVSSWFSIAWKGVKPLLNEATRAKTNILTESETAASLLEFIDAENLPVAYGGTCACVGGCETNSSYQRLERALVESVLKCKPFEAEELIRTISLERSLCKLRSSDESTISESNSPSSEISIKKKNQALCLASIFM</sequence>
<dbReference type="Gene3D" id="3.40.525.10">
    <property type="entry name" value="CRAL-TRIO lipid binding domain"/>
    <property type="match status" value="1"/>
</dbReference>
<dbReference type="AlphaFoldDB" id="A0A0P1ALX8"/>
<dbReference type="PROSITE" id="PS50191">
    <property type="entry name" value="CRAL_TRIO"/>
    <property type="match status" value="1"/>
</dbReference>
<name>A0A0P1ALX8_PLAHL</name>
<organism evidence="2 3">
    <name type="scientific">Plasmopara halstedii</name>
    <name type="common">Downy mildew of sunflower</name>
    <dbReference type="NCBI Taxonomy" id="4781"/>
    <lineage>
        <taxon>Eukaryota</taxon>
        <taxon>Sar</taxon>
        <taxon>Stramenopiles</taxon>
        <taxon>Oomycota</taxon>
        <taxon>Peronosporomycetes</taxon>
        <taxon>Peronosporales</taxon>
        <taxon>Peronosporaceae</taxon>
        <taxon>Plasmopara</taxon>
    </lineage>
</organism>
<accession>A0A0P1ALX8</accession>
<dbReference type="SUPFAM" id="SSF52087">
    <property type="entry name" value="CRAL/TRIO domain"/>
    <property type="match status" value="1"/>
</dbReference>
<dbReference type="CDD" id="cd00170">
    <property type="entry name" value="SEC14"/>
    <property type="match status" value="1"/>
</dbReference>
<reference evidence="3" key="1">
    <citation type="submission" date="2014-09" db="EMBL/GenBank/DDBJ databases">
        <authorList>
            <person name="Sharma Rahul"/>
            <person name="Thines Marco"/>
        </authorList>
    </citation>
    <scope>NUCLEOTIDE SEQUENCE [LARGE SCALE GENOMIC DNA]</scope>
</reference>
<keyword evidence="3" id="KW-1185">Reference proteome</keyword>
<dbReference type="Proteomes" id="UP000054928">
    <property type="component" value="Unassembled WGS sequence"/>
</dbReference>
<dbReference type="RefSeq" id="XP_024578270.1">
    <property type="nucleotide sequence ID" value="XM_024727721.1"/>
</dbReference>
<evidence type="ECO:0000259" key="1">
    <source>
        <dbReference type="PROSITE" id="PS50191"/>
    </source>
</evidence>
<dbReference type="STRING" id="4781.A0A0P1ALX8"/>
<dbReference type="SMART" id="SM00516">
    <property type="entry name" value="SEC14"/>
    <property type="match status" value="1"/>
</dbReference>
<proteinExistence type="predicted"/>
<dbReference type="OrthoDB" id="1434354at2759"/>
<dbReference type="PANTHER" id="PTHR45657:SF1">
    <property type="entry name" value="CRAL-TRIO DOMAIN-CONTAINING PROTEIN YKL091C-RELATED"/>
    <property type="match status" value="1"/>
</dbReference>